<feature type="domain" description="SH3" evidence="7">
    <location>
        <begin position="9"/>
        <end position="81"/>
    </location>
</feature>
<keyword evidence="9" id="KW-1185">Reference proteome</keyword>
<dbReference type="InterPro" id="IPR036860">
    <property type="entry name" value="SH2_dom_sf"/>
</dbReference>
<dbReference type="Gene3D" id="1.10.287.1490">
    <property type="match status" value="1"/>
</dbReference>
<evidence type="ECO:0000313" key="8">
    <source>
        <dbReference type="EMBL" id="CAK8689621.1"/>
    </source>
</evidence>
<evidence type="ECO:0000256" key="5">
    <source>
        <dbReference type="SAM" id="MobiDB-lite"/>
    </source>
</evidence>
<evidence type="ECO:0000256" key="1">
    <source>
        <dbReference type="ARBA" id="ARBA00022443"/>
    </source>
</evidence>
<name>A0ABP0GCW8_CLALP</name>
<dbReference type="CDD" id="cd00173">
    <property type="entry name" value="SH2"/>
    <property type="match status" value="1"/>
</dbReference>
<keyword evidence="1 4" id="KW-0728">SH3 domain</keyword>
<evidence type="ECO:0000256" key="2">
    <source>
        <dbReference type="ARBA" id="ARBA00022999"/>
    </source>
</evidence>
<evidence type="ECO:0000313" key="9">
    <source>
        <dbReference type="Proteomes" id="UP001642483"/>
    </source>
</evidence>
<feature type="domain" description="SH2" evidence="6">
    <location>
        <begin position="142"/>
        <end position="236"/>
    </location>
</feature>
<dbReference type="SUPFAM" id="SSF55550">
    <property type="entry name" value="SH2 domain"/>
    <property type="match status" value="2"/>
</dbReference>
<dbReference type="Pfam" id="PF16454">
    <property type="entry name" value="PI3K_P85_iSH2"/>
    <property type="match status" value="1"/>
</dbReference>
<dbReference type="SMART" id="SM00252">
    <property type="entry name" value="SH2"/>
    <property type="match status" value="1"/>
</dbReference>
<dbReference type="SUPFAM" id="SSF50044">
    <property type="entry name" value="SH3-domain"/>
    <property type="match status" value="1"/>
</dbReference>
<sequence length="479" mass="55978">MYPHQQPITPGIDYRMIADYEPQDYERCIRCRENDIVFVEKPFRFQLCGTEQRPEGWLYGTNKQTTDTGYIPAEYVEYVREIQPPPPVGLPALIENPGDESDSDIPPDIPPRILSSASETGQRELPSPMYPDLELPLQEQVWYWGNVSRDEVRARLADAPDGTFLVRNARNNPGEYTLTLCKSGIIKLIRICHRNGMYGFSEPYGFSSVVSLVNNYRREPLTRYNPELDITLKYPAKPFQELPFKVHERLSDENVDELCRSLREADQMFVQTSNVYQNIYNDFQARQQEIQITKTAISAYEETIKMFNEQCSTLNGYLEQAAGTHDEPRLLENFRKMQTRLKAIVGQCENLRRRLNNDIIEQRQRDQDLNANKAEMFRLKKLRDDKIAYMKSQKISDDIINKHLQLDDEEDDVQDIYQLPDTLELRELYSQHCIMENWYFPRFGRKQAEQALEGTEDGTFLIRDKDNPNTPYACSLVYV</sequence>
<dbReference type="PANTHER" id="PTHR10155">
    <property type="entry name" value="PHOSPHATIDYLINOSITOL 3-KINASE REGULATORY SUBUNIT"/>
    <property type="match status" value="1"/>
</dbReference>
<evidence type="ECO:0000256" key="3">
    <source>
        <dbReference type="PROSITE-ProRule" id="PRU00191"/>
    </source>
</evidence>
<dbReference type="PROSITE" id="PS50001">
    <property type="entry name" value="SH2"/>
    <property type="match status" value="2"/>
</dbReference>
<dbReference type="InterPro" id="IPR036028">
    <property type="entry name" value="SH3-like_dom_sf"/>
</dbReference>
<comment type="caution">
    <text evidence="8">The sequence shown here is derived from an EMBL/GenBank/DDBJ whole genome shotgun (WGS) entry which is preliminary data.</text>
</comment>
<evidence type="ECO:0000259" key="7">
    <source>
        <dbReference type="PROSITE" id="PS50002"/>
    </source>
</evidence>
<accession>A0ABP0GCW8</accession>
<protein>
    <recommendedName>
        <fullName evidence="10">Phosphatidylinositol 3-kinase regulatory subunit alpha</fullName>
    </recommendedName>
</protein>
<dbReference type="PROSITE" id="PS50002">
    <property type="entry name" value="SH3"/>
    <property type="match status" value="1"/>
</dbReference>
<dbReference type="Gene3D" id="3.30.505.10">
    <property type="entry name" value="SH2 domain"/>
    <property type="match status" value="2"/>
</dbReference>
<keyword evidence="2 3" id="KW-0727">SH2 domain</keyword>
<proteinExistence type="predicted"/>
<gene>
    <name evidence="8" type="ORF">CVLEPA_LOCUS21596</name>
</gene>
<dbReference type="PANTHER" id="PTHR10155:SF10">
    <property type="entry name" value="PI3K21B, ISOFORM B"/>
    <property type="match status" value="1"/>
</dbReference>
<feature type="domain" description="SH2" evidence="6">
    <location>
        <begin position="438"/>
        <end position="479"/>
    </location>
</feature>
<dbReference type="InterPro" id="IPR001452">
    <property type="entry name" value="SH3_domain"/>
</dbReference>
<evidence type="ECO:0000256" key="4">
    <source>
        <dbReference type="PROSITE-ProRule" id="PRU00192"/>
    </source>
</evidence>
<dbReference type="Pfam" id="PF00017">
    <property type="entry name" value="SH2"/>
    <property type="match status" value="2"/>
</dbReference>
<dbReference type="Proteomes" id="UP001642483">
    <property type="component" value="Unassembled WGS sequence"/>
</dbReference>
<dbReference type="Gene3D" id="2.30.30.40">
    <property type="entry name" value="SH3 Domains"/>
    <property type="match status" value="1"/>
</dbReference>
<dbReference type="EMBL" id="CAWYQH010000108">
    <property type="protein sequence ID" value="CAK8689621.1"/>
    <property type="molecule type" value="Genomic_DNA"/>
</dbReference>
<feature type="region of interest" description="Disordered" evidence="5">
    <location>
        <begin position="92"/>
        <end position="126"/>
    </location>
</feature>
<dbReference type="InterPro" id="IPR032498">
    <property type="entry name" value="PI3K_P85_iSH2"/>
</dbReference>
<evidence type="ECO:0000259" key="6">
    <source>
        <dbReference type="PROSITE" id="PS50001"/>
    </source>
</evidence>
<evidence type="ECO:0008006" key="10">
    <source>
        <dbReference type="Google" id="ProtNLM"/>
    </source>
</evidence>
<dbReference type="PRINTS" id="PR00401">
    <property type="entry name" value="SH2DOMAIN"/>
</dbReference>
<dbReference type="InterPro" id="IPR000980">
    <property type="entry name" value="SH2"/>
</dbReference>
<reference evidence="8 9" key="1">
    <citation type="submission" date="2024-02" db="EMBL/GenBank/DDBJ databases">
        <authorList>
            <person name="Daric V."/>
            <person name="Darras S."/>
        </authorList>
    </citation>
    <scope>NUCLEOTIDE SEQUENCE [LARGE SCALE GENOMIC DNA]</scope>
</reference>
<organism evidence="8 9">
    <name type="scientific">Clavelina lepadiformis</name>
    <name type="common">Light-bulb sea squirt</name>
    <name type="synonym">Ascidia lepadiformis</name>
    <dbReference type="NCBI Taxonomy" id="159417"/>
    <lineage>
        <taxon>Eukaryota</taxon>
        <taxon>Metazoa</taxon>
        <taxon>Chordata</taxon>
        <taxon>Tunicata</taxon>
        <taxon>Ascidiacea</taxon>
        <taxon>Aplousobranchia</taxon>
        <taxon>Clavelinidae</taxon>
        <taxon>Clavelina</taxon>
    </lineage>
</organism>
<dbReference type="PRINTS" id="PR00678">
    <property type="entry name" value="PI3KINASEP85"/>
</dbReference>